<dbReference type="EMBL" id="MU004382">
    <property type="protein sequence ID" value="KAF2653389.1"/>
    <property type="molecule type" value="Genomic_DNA"/>
</dbReference>
<dbReference type="AlphaFoldDB" id="A0A6A6T038"/>
<protein>
    <submittedName>
        <fullName evidence="1">Uncharacterized protein</fullName>
    </submittedName>
</protein>
<evidence type="ECO:0000313" key="1">
    <source>
        <dbReference type="EMBL" id="KAF2653389.1"/>
    </source>
</evidence>
<gene>
    <name evidence="1" type="ORF">K491DRAFT_519069</name>
</gene>
<evidence type="ECO:0000313" key="2">
    <source>
        <dbReference type="Proteomes" id="UP000799324"/>
    </source>
</evidence>
<sequence length="155" mass="17318">MGHPTIRLCAASPGILSQMWLQSAISGRSLNMLMHVSDGKVWRITATAPALRSICASSLVVISVASRKDYVLKCHIMRIGRTPCAELQQWHTLASLQSQLYRGPMKTMNYSWVILADMTADMYIIRGEYQEEFVASKRPTVALNRLLSNAVLLHT</sequence>
<reference evidence="1" key="1">
    <citation type="journal article" date="2020" name="Stud. Mycol.">
        <title>101 Dothideomycetes genomes: a test case for predicting lifestyles and emergence of pathogens.</title>
        <authorList>
            <person name="Haridas S."/>
            <person name="Albert R."/>
            <person name="Binder M."/>
            <person name="Bloem J."/>
            <person name="Labutti K."/>
            <person name="Salamov A."/>
            <person name="Andreopoulos B."/>
            <person name="Baker S."/>
            <person name="Barry K."/>
            <person name="Bills G."/>
            <person name="Bluhm B."/>
            <person name="Cannon C."/>
            <person name="Castanera R."/>
            <person name="Culley D."/>
            <person name="Daum C."/>
            <person name="Ezra D."/>
            <person name="Gonzalez J."/>
            <person name="Henrissat B."/>
            <person name="Kuo A."/>
            <person name="Liang C."/>
            <person name="Lipzen A."/>
            <person name="Lutzoni F."/>
            <person name="Magnuson J."/>
            <person name="Mondo S."/>
            <person name="Nolan M."/>
            <person name="Ohm R."/>
            <person name="Pangilinan J."/>
            <person name="Park H.-J."/>
            <person name="Ramirez L."/>
            <person name="Alfaro M."/>
            <person name="Sun H."/>
            <person name="Tritt A."/>
            <person name="Yoshinaga Y."/>
            <person name="Zwiers L.-H."/>
            <person name="Turgeon B."/>
            <person name="Goodwin S."/>
            <person name="Spatafora J."/>
            <person name="Crous P."/>
            <person name="Grigoriev I."/>
        </authorList>
    </citation>
    <scope>NUCLEOTIDE SEQUENCE</scope>
    <source>
        <strain evidence="1">CBS 122681</strain>
    </source>
</reference>
<organism evidence="1 2">
    <name type="scientific">Lophiostoma macrostomum CBS 122681</name>
    <dbReference type="NCBI Taxonomy" id="1314788"/>
    <lineage>
        <taxon>Eukaryota</taxon>
        <taxon>Fungi</taxon>
        <taxon>Dikarya</taxon>
        <taxon>Ascomycota</taxon>
        <taxon>Pezizomycotina</taxon>
        <taxon>Dothideomycetes</taxon>
        <taxon>Pleosporomycetidae</taxon>
        <taxon>Pleosporales</taxon>
        <taxon>Lophiostomataceae</taxon>
        <taxon>Lophiostoma</taxon>
    </lineage>
</organism>
<accession>A0A6A6T038</accession>
<keyword evidence="2" id="KW-1185">Reference proteome</keyword>
<proteinExistence type="predicted"/>
<dbReference type="Proteomes" id="UP000799324">
    <property type="component" value="Unassembled WGS sequence"/>
</dbReference>
<name>A0A6A6T038_9PLEO</name>